<dbReference type="Gene3D" id="2.160.20.120">
    <property type="match status" value="1"/>
</dbReference>
<dbReference type="RefSeq" id="WP_275030980.1">
    <property type="nucleotide sequence ID" value="NZ_CP118615.1"/>
</dbReference>
<keyword evidence="3" id="KW-1185">Reference proteome</keyword>
<organism evidence="2 3">
    <name type="scientific">Micromonospora cathayae</name>
    <dbReference type="NCBI Taxonomy" id="3028804"/>
    <lineage>
        <taxon>Bacteria</taxon>
        <taxon>Bacillati</taxon>
        <taxon>Actinomycetota</taxon>
        <taxon>Actinomycetes</taxon>
        <taxon>Micromonosporales</taxon>
        <taxon>Micromonosporaceae</taxon>
        <taxon>Micromonospora</taxon>
    </lineage>
</organism>
<dbReference type="EMBL" id="CP118615">
    <property type="protein sequence ID" value="WDZ84420.1"/>
    <property type="molecule type" value="Genomic_DNA"/>
</dbReference>
<gene>
    <name evidence="2" type="ORF">PVK37_28930</name>
</gene>
<dbReference type="InterPro" id="IPR025164">
    <property type="entry name" value="Toastrack_DUF4097"/>
</dbReference>
<proteinExistence type="predicted"/>
<dbReference type="PANTHER" id="PTHR34094">
    <property type="match status" value="1"/>
</dbReference>
<dbReference type="PANTHER" id="PTHR34094:SF1">
    <property type="entry name" value="PROTEIN FAM185A"/>
    <property type="match status" value="1"/>
</dbReference>
<evidence type="ECO:0000259" key="1">
    <source>
        <dbReference type="Pfam" id="PF13349"/>
    </source>
</evidence>
<accession>A0ABY7ZNE0</accession>
<dbReference type="Proteomes" id="UP001219605">
    <property type="component" value="Chromosome"/>
</dbReference>
<reference evidence="2 3" key="1">
    <citation type="submission" date="2023-02" db="EMBL/GenBank/DDBJ databases">
        <authorList>
            <person name="Mo P."/>
        </authorList>
    </citation>
    <scope>NUCLEOTIDE SEQUENCE [LARGE SCALE GENOMIC DNA]</scope>
    <source>
        <strain evidence="2 3">HUAS 3</strain>
    </source>
</reference>
<protein>
    <submittedName>
        <fullName evidence="2">DUF4097 family beta strand repeat-containing protein</fullName>
    </submittedName>
</protein>
<evidence type="ECO:0000313" key="2">
    <source>
        <dbReference type="EMBL" id="WDZ84420.1"/>
    </source>
</evidence>
<sequence>MPTFDTPSPLTVTVDLVVGHARLTATERTDTVVEVRPSNTAAEADVRAAEQTRVEYADGHLLVRAPRSRGLGLFNKSGSVDVVIALPSGAALTATGSAATFHGTGVFGSCRLRSGAGDIQLDTSADLDLHTAAGDVLVERVAGDARISTGSGDVRLGDVTGDAVVKNSNGDSRLGAVDGEVRVTSANGDITVDRAAGAVTATTSNGDVRIGQVARSTVSVRTARGGIDVGVSTGVPALLDLHTGHGTVDNQLEACDQPEQPGQAVHLTARTSYGDIVVRRR</sequence>
<evidence type="ECO:0000313" key="3">
    <source>
        <dbReference type="Proteomes" id="UP001219605"/>
    </source>
</evidence>
<feature type="domain" description="DUF4097" evidence="1">
    <location>
        <begin position="33"/>
        <end position="231"/>
    </location>
</feature>
<dbReference type="Pfam" id="PF13349">
    <property type="entry name" value="DUF4097"/>
    <property type="match status" value="1"/>
</dbReference>
<name>A0ABY7ZNE0_9ACTN</name>